<dbReference type="PANTHER" id="PTHR34848:SF1">
    <property type="entry name" value="BIFUNCTIONAL ADENOSYLCOBALAMIN BIOSYNTHESIS PROTEIN COBU"/>
    <property type="match status" value="1"/>
</dbReference>
<comment type="catalytic activity">
    <reaction evidence="1">
        <text>adenosylcob(III)inamide + ATP = adenosylcob(III)inamide phosphate + ADP + H(+)</text>
        <dbReference type="Rhea" id="RHEA:15769"/>
        <dbReference type="ChEBI" id="CHEBI:2480"/>
        <dbReference type="ChEBI" id="CHEBI:15378"/>
        <dbReference type="ChEBI" id="CHEBI:30616"/>
        <dbReference type="ChEBI" id="CHEBI:58502"/>
        <dbReference type="ChEBI" id="CHEBI:456216"/>
        <dbReference type="EC" id="2.7.1.156"/>
    </reaction>
</comment>
<feature type="domain" description="DUF4346" evidence="18">
    <location>
        <begin position="235"/>
        <end position="339"/>
    </location>
</feature>
<evidence type="ECO:0000259" key="18">
    <source>
        <dbReference type="Pfam" id="PF14251"/>
    </source>
</evidence>
<dbReference type="AlphaFoldDB" id="A0ABD3M2I8"/>
<keyword evidence="10" id="KW-0169">Cobalamin biosynthesis</keyword>
<comment type="pathway">
    <text evidence="6">Cofactor biosynthesis; adenosylcobalamin biosynthesis; adenosylcobalamin from cob(II)yrinate a,c-diamide: step 5/7.</text>
</comment>
<comment type="similarity">
    <text evidence="7">Belongs to the CobU/CobP family.</text>
</comment>
<dbReference type="PANTHER" id="PTHR34848">
    <property type="match status" value="1"/>
</dbReference>
<evidence type="ECO:0000256" key="3">
    <source>
        <dbReference type="ARBA" id="ARBA00001522"/>
    </source>
</evidence>
<protein>
    <recommendedName>
        <fullName evidence="16">Adenosylcobinamide kinase</fullName>
        <ecNumber evidence="8">2.7.1.156</ecNumber>
        <ecNumber evidence="9">2.7.7.62</ecNumber>
    </recommendedName>
    <alternativeName>
        <fullName evidence="17">Adenosylcobinamide-phosphate guanylyltransferase</fullName>
    </alternativeName>
</protein>
<dbReference type="EC" id="2.7.1.156" evidence="8"/>
<evidence type="ECO:0000256" key="1">
    <source>
        <dbReference type="ARBA" id="ARBA00000312"/>
    </source>
</evidence>
<dbReference type="SUPFAM" id="SSF52540">
    <property type="entry name" value="P-loop containing nucleoside triphosphate hydrolases"/>
    <property type="match status" value="1"/>
</dbReference>
<evidence type="ECO:0000256" key="2">
    <source>
        <dbReference type="ARBA" id="ARBA00000711"/>
    </source>
</evidence>
<dbReference type="EMBL" id="JALLBG020000312">
    <property type="protein sequence ID" value="KAL3756291.1"/>
    <property type="molecule type" value="Genomic_DNA"/>
</dbReference>
<accession>A0ABD3M2I8</accession>
<dbReference type="GO" id="GO:0005525">
    <property type="term" value="F:GTP binding"/>
    <property type="evidence" value="ECO:0007669"/>
    <property type="project" value="UniProtKB-KW"/>
</dbReference>
<evidence type="ECO:0000256" key="9">
    <source>
        <dbReference type="ARBA" id="ARBA00012523"/>
    </source>
</evidence>
<dbReference type="GO" id="GO:0043752">
    <property type="term" value="F:adenosylcobinamide kinase activity"/>
    <property type="evidence" value="ECO:0007669"/>
    <property type="project" value="UniProtKB-EC"/>
</dbReference>
<keyword evidence="13" id="KW-0418">Kinase</keyword>
<evidence type="ECO:0000256" key="17">
    <source>
        <dbReference type="ARBA" id="ARBA00030571"/>
    </source>
</evidence>
<dbReference type="Pfam" id="PF02283">
    <property type="entry name" value="CobU"/>
    <property type="match status" value="1"/>
</dbReference>
<evidence type="ECO:0000313" key="19">
    <source>
        <dbReference type="EMBL" id="KAL3756291.1"/>
    </source>
</evidence>
<comment type="catalytic activity">
    <reaction evidence="2">
        <text>adenosylcob(III)inamide phosphate + GTP + H(+) = adenosylcob(III)inamide-GDP + diphosphate</text>
        <dbReference type="Rhea" id="RHEA:22712"/>
        <dbReference type="ChEBI" id="CHEBI:15378"/>
        <dbReference type="ChEBI" id="CHEBI:33019"/>
        <dbReference type="ChEBI" id="CHEBI:37565"/>
        <dbReference type="ChEBI" id="CHEBI:58502"/>
        <dbReference type="ChEBI" id="CHEBI:60487"/>
        <dbReference type="EC" id="2.7.7.62"/>
    </reaction>
</comment>
<dbReference type="Pfam" id="PF14251">
    <property type="entry name" value="PterinBD-DUF4346"/>
    <property type="match status" value="1"/>
</dbReference>
<dbReference type="InterPro" id="IPR003203">
    <property type="entry name" value="CobU/CobP"/>
</dbReference>
<keyword evidence="15" id="KW-0342">GTP-binding</keyword>
<keyword evidence="14" id="KW-0067">ATP-binding</keyword>
<evidence type="ECO:0000256" key="13">
    <source>
        <dbReference type="ARBA" id="ARBA00022777"/>
    </source>
</evidence>
<comment type="caution">
    <text evidence="19">The sequence shown here is derived from an EMBL/GenBank/DDBJ whole genome shotgun (WGS) entry which is preliminary data.</text>
</comment>
<dbReference type="CDD" id="cd00544">
    <property type="entry name" value="CobU"/>
    <property type="match status" value="1"/>
</dbReference>
<evidence type="ECO:0000313" key="20">
    <source>
        <dbReference type="Proteomes" id="UP001530293"/>
    </source>
</evidence>
<evidence type="ECO:0000256" key="15">
    <source>
        <dbReference type="ARBA" id="ARBA00023134"/>
    </source>
</evidence>
<dbReference type="InterPro" id="IPR025595">
    <property type="entry name" value="PterinBD-DUF4346"/>
</dbReference>
<organism evidence="19 20">
    <name type="scientific">Discostella pseudostelligera</name>
    <dbReference type="NCBI Taxonomy" id="259834"/>
    <lineage>
        <taxon>Eukaryota</taxon>
        <taxon>Sar</taxon>
        <taxon>Stramenopiles</taxon>
        <taxon>Ochrophyta</taxon>
        <taxon>Bacillariophyta</taxon>
        <taxon>Coscinodiscophyceae</taxon>
        <taxon>Thalassiosirophycidae</taxon>
        <taxon>Stephanodiscales</taxon>
        <taxon>Stephanodiscaceae</taxon>
        <taxon>Discostella</taxon>
    </lineage>
</organism>
<dbReference type="EC" id="2.7.7.62" evidence="9"/>
<evidence type="ECO:0000256" key="12">
    <source>
        <dbReference type="ARBA" id="ARBA00022741"/>
    </source>
</evidence>
<reference evidence="19 20" key="1">
    <citation type="submission" date="2024-10" db="EMBL/GenBank/DDBJ databases">
        <title>Updated reference genomes for cyclostephanoid diatoms.</title>
        <authorList>
            <person name="Roberts W.R."/>
            <person name="Alverson A.J."/>
        </authorList>
    </citation>
    <scope>NUCLEOTIDE SEQUENCE [LARGE SCALE GENOMIC DNA]</scope>
    <source>
        <strain evidence="19 20">AJA232-27</strain>
    </source>
</reference>
<evidence type="ECO:0000256" key="10">
    <source>
        <dbReference type="ARBA" id="ARBA00022573"/>
    </source>
</evidence>
<evidence type="ECO:0000256" key="14">
    <source>
        <dbReference type="ARBA" id="ARBA00022840"/>
    </source>
</evidence>
<evidence type="ECO:0000256" key="7">
    <source>
        <dbReference type="ARBA" id="ARBA00007490"/>
    </source>
</evidence>
<keyword evidence="11" id="KW-0808">Transferase</keyword>
<comment type="pathway">
    <text evidence="5">Cofactor biosynthesis; adenosylcobalamin biosynthesis; adenosylcobalamin from cob(II)yrinate a,c-diamide: step 6/7.</text>
</comment>
<comment type="catalytic activity">
    <reaction evidence="3">
        <text>adenosylcob(III)inamide + GTP = adenosylcob(III)inamide phosphate + GDP + H(+)</text>
        <dbReference type="Rhea" id="RHEA:15765"/>
        <dbReference type="ChEBI" id="CHEBI:2480"/>
        <dbReference type="ChEBI" id="CHEBI:15378"/>
        <dbReference type="ChEBI" id="CHEBI:37565"/>
        <dbReference type="ChEBI" id="CHEBI:58189"/>
        <dbReference type="ChEBI" id="CHEBI:58502"/>
        <dbReference type="EC" id="2.7.1.156"/>
    </reaction>
</comment>
<sequence>MATVYLVTGGARSGKSSYAQSLAEKLSNNPIYLATSKAWDDDFQRRIERHQQDRGDNWTTIEEVLYPSKHADMFSGRVVLVDCLTLWLTNYFLEENVFTEPEEANNNSATSSTDRGHITTSSEKAFLSIKAEFDKLISQWDATFIFVTNEIGSGLHSESLASRAFVDAQGWFNQDVAASASMVVHMVSGVPNIIKQLLLEDGVARDPAIKAPISTERMEYAILDRFLSARALTMDEKGYFLVKLDSTKGVICATYHSCIVNDKGEVCDVHGNKISCSGGKGPDPMMTFEGRTAKELTVQIFERWGHAKELVSVGHAAYIGREAQKAEQCLFEGRSYQQD</sequence>
<dbReference type="GO" id="GO:0005524">
    <property type="term" value="F:ATP binding"/>
    <property type="evidence" value="ECO:0007669"/>
    <property type="project" value="UniProtKB-KW"/>
</dbReference>
<evidence type="ECO:0000256" key="5">
    <source>
        <dbReference type="ARBA" id="ARBA00004692"/>
    </source>
</evidence>
<proteinExistence type="inferred from homology"/>
<evidence type="ECO:0000256" key="4">
    <source>
        <dbReference type="ARBA" id="ARBA00003889"/>
    </source>
</evidence>
<evidence type="ECO:0000256" key="16">
    <source>
        <dbReference type="ARBA" id="ARBA00029570"/>
    </source>
</evidence>
<name>A0ABD3M2I8_9STRA</name>
<dbReference type="Proteomes" id="UP001530293">
    <property type="component" value="Unassembled WGS sequence"/>
</dbReference>
<keyword evidence="20" id="KW-1185">Reference proteome</keyword>
<evidence type="ECO:0000256" key="8">
    <source>
        <dbReference type="ARBA" id="ARBA00012016"/>
    </source>
</evidence>
<dbReference type="InterPro" id="IPR027417">
    <property type="entry name" value="P-loop_NTPase"/>
</dbReference>
<dbReference type="GO" id="GO:0008820">
    <property type="term" value="F:cobinamide phosphate guanylyltransferase activity"/>
    <property type="evidence" value="ECO:0007669"/>
    <property type="project" value="UniProtKB-EC"/>
</dbReference>
<evidence type="ECO:0000256" key="11">
    <source>
        <dbReference type="ARBA" id="ARBA00022679"/>
    </source>
</evidence>
<keyword evidence="12" id="KW-0547">Nucleotide-binding</keyword>
<evidence type="ECO:0000256" key="6">
    <source>
        <dbReference type="ARBA" id="ARBA00005159"/>
    </source>
</evidence>
<comment type="function">
    <text evidence="4">Catalyzes ATP-dependent phosphorylation of adenosylcobinamide and addition of GMP to adenosylcobinamide phosphate.</text>
</comment>
<gene>
    <name evidence="19" type="ORF">ACHAWU_007242</name>
</gene>
<dbReference type="Gene3D" id="3.40.50.300">
    <property type="entry name" value="P-loop containing nucleotide triphosphate hydrolases"/>
    <property type="match status" value="1"/>
</dbReference>